<reference evidence="2" key="1">
    <citation type="journal article" date="2022" name="Mol. Ecol. Resour.">
        <title>The genomes of chicory, endive, great burdock and yacon provide insights into Asteraceae palaeo-polyploidization history and plant inulin production.</title>
        <authorList>
            <person name="Fan W."/>
            <person name="Wang S."/>
            <person name="Wang H."/>
            <person name="Wang A."/>
            <person name="Jiang F."/>
            <person name="Liu H."/>
            <person name="Zhao H."/>
            <person name="Xu D."/>
            <person name="Zhang Y."/>
        </authorList>
    </citation>
    <scope>NUCLEOTIDE SEQUENCE [LARGE SCALE GENOMIC DNA]</scope>
    <source>
        <strain evidence="2">cv. Punajuju</strain>
    </source>
</reference>
<organism evidence="1 2">
    <name type="scientific">Cichorium intybus</name>
    <name type="common">Chicory</name>
    <dbReference type="NCBI Taxonomy" id="13427"/>
    <lineage>
        <taxon>Eukaryota</taxon>
        <taxon>Viridiplantae</taxon>
        <taxon>Streptophyta</taxon>
        <taxon>Embryophyta</taxon>
        <taxon>Tracheophyta</taxon>
        <taxon>Spermatophyta</taxon>
        <taxon>Magnoliopsida</taxon>
        <taxon>eudicotyledons</taxon>
        <taxon>Gunneridae</taxon>
        <taxon>Pentapetalae</taxon>
        <taxon>asterids</taxon>
        <taxon>campanulids</taxon>
        <taxon>Asterales</taxon>
        <taxon>Asteraceae</taxon>
        <taxon>Cichorioideae</taxon>
        <taxon>Cichorieae</taxon>
        <taxon>Cichoriinae</taxon>
        <taxon>Cichorium</taxon>
    </lineage>
</organism>
<sequence length="154" mass="17357">MEDDNCNWRVWVSSGCEIRAGCFGLRLANVAATLMNLSGQHVLGRYWSHLIQSRSEVMLSQSNVTASKSNRGRREIHGYLLPISANKGKGKVSVHRLLQDSNVRLNPKDKRVCNGELKWQEKSIFKDMVQLSTTSRLQSHGKNLCLIGYSSLRV</sequence>
<gene>
    <name evidence="1" type="ORF">L2E82_38994</name>
</gene>
<reference evidence="1 2" key="2">
    <citation type="journal article" date="2022" name="Mol. Ecol. Resour.">
        <title>The genomes of chicory, endive, great burdock and yacon provide insights into Asteraceae paleo-polyploidization history and plant inulin production.</title>
        <authorList>
            <person name="Fan W."/>
            <person name="Wang S."/>
            <person name="Wang H."/>
            <person name="Wang A."/>
            <person name="Jiang F."/>
            <person name="Liu H."/>
            <person name="Zhao H."/>
            <person name="Xu D."/>
            <person name="Zhang Y."/>
        </authorList>
    </citation>
    <scope>NUCLEOTIDE SEQUENCE [LARGE SCALE GENOMIC DNA]</scope>
    <source>
        <strain evidence="2">cv. Punajuju</strain>
        <tissue evidence="1">Leaves</tissue>
    </source>
</reference>
<protein>
    <submittedName>
        <fullName evidence="1">Uncharacterized protein</fullName>
    </submittedName>
</protein>
<name>A0ACB9AGZ5_CICIN</name>
<keyword evidence="2" id="KW-1185">Reference proteome</keyword>
<accession>A0ACB9AGZ5</accession>
<dbReference type="Proteomes" id="UP001055811">
    <property type="component" value="Linkage Group LG07"/>
</dbReference>
<proteinExistence type="predicted"/>
<comment type="caution">
    <text evidence="1">The sequence shown here is derived from an EMBL/GenBank/DDBJ whole genome shotgun (WGS) entry which is preliminary data.</text>
</comment>
<evidence type="ECO:0000313" key="1">
    <source>
        <dbReference type="EMBL" id="KAI3709235.1"/>
    </source>
</evidence>
<dbReference type="EMBL" id="CM042015">
    <property type="protein sequence ID" value="KAI3709235.1"/>
    <property type="molecule type" value="Genomic_DNA"/>
</dbReference>
<evidence type="ECO:0000313" key="2">
    <source>
        <dbReference type="Proteomes" id="UP001055811"/>
    </source>
</evidence>